<comment type="cofactor">
    <cofactor evidence="5">
        <name>Ni(2+)</name>
        <dbReference type="ChEBI" id="CHEBI:49786"/>
    </cofactor>
</comment>
<dbReference type="STRING" id="146817.SAMN04488502_10290"/>
<feature type="binding site" evidence="5">
    <location>
        <position position="237"/>
    </location>
    <ligand>
        <name>Fe cation</name>
        <dbReference type="ChEBI" id="CHEBI:24875"/>
    </ligand>
</feature>
<comment type="subcellular location">
    <subcellularLocation>
        <location evidence="1">Cell membrane</location>
        <topology evidence="1">Peripheral membrane protein</topology>
    </subcellularLocation>
</comment>
<dbReference type="Pfam" id="PF00329">
    <property type="entry name" value="Complex1_30kDa"/>
    <property type="match status" value="1"/>
</dbReference>
<sequence length="530" mass="58926">MMQLTVKQAVIRLLQGLGRKIAESRAVRANETEITVNKADLPLACNYLCNEKQGRLFTMVGSDERQTNGFFVLYYVFCFDDIGQFITVRTLIEEADPTFPSTAVEMPAANWYEREVKDLLGLRALGHPDRRPLILHGDWPEDQYPLRKDFPADALVERQPDRQTFLQYDSGDITRIPVGPIHAGIIEPGHFSFGAVGDTVLHLDARLFYTHRGLEKRCEGLPLSKALFTAERICGVCTLSHAAAFAQAVETAARTAVPERARFLRTLFLELERLYNHVGDIGNLCAGFGFATGVSHGGRLREQLLQLNEQITGHRYLRGIIDLGGLRLDVTPAELRTVATVLGEVEADFDELLDIILTHDIALDRMTATGVLRLEQAVDLAVVGVAARASGRNIDIRRELPYAAYDRVKFGVPLYTAGDVLARFKVRADEVKASLGIIRQVIDQLPAGTVKAAIGPIKPYTRAMGWAESPRGEVCHWLMTGPDQTVYRYRVRSAAYSNWPAVALTVPGNIVPDFPLINKSFELCYSCCDR</sequence>
<keyword evidence="5" id="KW-0533">Nickel</keyword>
<feature type="binding site" evidence="5">
    <location>
        <position position="491"/>
    </location>
    <ligand>
        <name>Mg(2+)</name>
        <dbReference type="ChEBI" id="CHEBI:18420"/>
    </ligand>
</feature>
<dbReference type="PANTHER" id="PTHR43485">
    <property type="entry name" value="HYDROGENASE-4 COMPONENT G"/>
    <property type="match status" value="1"/>
</dbReference>
<feature type="domain" description="NADH-quinone oxidoreductase subunit D" evidence="7">
    <location>
        <begin position="458"/>
        <end position="530"/>
    </location>
</feature>
<keyword evidence="4" id="KW-0520">NAD</keyword>
<dbReference type="AlphaFoldDB" id="A0A1G9Q9L5"/>
<dbReference type="InterPro" id="IPR018194">
    <property type="entry name" value="Ni-dep_hyd_lsu_Ni_BS"/>
</dbReference>
<dbReference type="GO" id="GO:0051287">
    <property type="term" value="F:NAD binding"/>
    <property type="evidence" value="ECO:0007669"/>
    <property type="project" value="InterPro"/>
</dbReference>
<keyword evidence="2" id="KW-0813">Transport</keyword>
<feature type="domain" description="NADH-quinone oxidoreductase subunit D" evidence="7">
    <location>
        <begin position="289"/>
        <end position="453"/>
    </location>
</feature>
<protein>
    <submittedName>
        <fullName evidence="8">Ni,Fe-hydrogenase III large subunit</fullName>
    </submittedName>
</protein>
<dbReference type="InterPro" id="IPR001135">
    <property type="entry name" value="NADH_Q_OxRdtase_suD"/>
</dbReference>
<evidence type="ECO:0000313" key="8">
    <source>
        <dbReference type="EMBL" id="SDM07659.1"/>
    </source>
</evidence>
<comment type="cofactor">
    <cofactor evidence="5">
        <name>Fe cation</name>
        <dbReference type="ChEBI" id="CHEBI:24875"/>
    </cofactor>
</comment>
<dbReference type="PROSITE" id="PS00542">
    <property type="entry name" value="COMPLEX1_30K"/>
    <property type="match status" value="1"/>
</dbReference>
<keyword evidence="3" id="KW-0560">Oxidoreductase</keyword>
<evidence type="ECO:0000256" key="4">
    <source>
        <dbReference type="ARBA" id="ARBA00023027"/>
    </source>
</evidence>
<evidence type="ECO:0000256" key="5">
    <source>
        <dbReference type="PIRSR" id="PIRSR601501-1"/>
    </source>
</evidence>
<feature type="binding site" evidence="5">
    <location>
        <position position="234"/>
    </location>
    <ligand>
        <name>Ni(2+)</name>
        <dbReference type="ChEBI" id="CHEBI:49786"/>
    </ligand>
</feature>
<dbReference type="InterPro" id="IPR001501">
    <property type="entry name" value="Ni-dep_hyd_lsu"/>
</dbReference>
<dbReference type="Gene3D" id="3.30.460.80">
    <property type="entry name" value="NADH:ubiquinone oxidoreductase, 30kDa subunit"/>
    <property type="match status" value="1"/>
</dbReference>
<dbReference type="RefSeq" id="WP_217636854.1">
    <property type="nucleotide sequence ID" value="NZ_FNHB01000002.1"/>
</dbReference>
<gene>
    <name evidence="8" type="ORF">SAMN04488502_10290</name>
</gene>
<dbReference type="InterPro" id="IPR001268">
    <property type="entry name" value="NADH_UbQ_OxRdtase_30kDa_su"/>
</dbReference>
<feature type="binding site" evidence="5">
    <location>
        <position position="237"/>
    </location>
    <ligand>
        <name>Ni(2+)</name>
        <dbReference type="ChEBI" id="CHEBI:49786"/>
    </ligand>
</feature>
<evidence type="ECO:0000256" key="1">
    <source>
        <dbReference type="ARBA" id="ARBA00004202"/>
    </source>
</evidence>
<dbReference type="SUPFAM" id="SSF56762">
    <property type="entry name" value="HydB/Nqo4-like"/>
    <property type="match status" value="1"/>
</dbReference>
<feature type="binding site" evidence="5">
    <location>
        <position position="527"/>
    </location>
    <ligand>
        <name>Fe cation</name>
        <dbReference type="ChEBI" id="CHEBI:24875"/>
    </ligand>
</feature>
<dbReference type="PANTHER" id="PTHR43485:SF1">
    <property type="entry name" value="FORMATE HYDROGENLYASE SUBUNIT 5-RELATED"/>
    <property type="match status" value="1"/>
</dbReference>
<organism evidence="8 9">
    <name type="scientific">Dendrosporobacter quercicolus</name>
    <dbReference type="NCBI Taxonomy" id="146817"/>
    <lineage>
        <taxon>Bacteria</taxon>
        <taxon>Bacillati</taxon>
        <taxon>Bacillota</taxon>
        <taxon>Negativicutes</taxon>
        <taxon>Selenomonadales</taxon>
        <taxon>Sporomusaceae</taxon>
        <taxon>Dendrosporobacter</taxon>
    </lineage>
</organism>
<feature type="binding site" evidence="5">
    <location>
        <position position="524"/>
    </location>
    <ligand>
        <name>Ni(2+)</name>
        <dbReference type="ChEBI" id="CHEBI:49786"/>
    </ligand>
</feature>
<feature type="binding site" evidence="5">
    <location>
        <position position="215"/>
    </location>
    <ligand>
        <name>Mg(2+)</name>
        <dbReference type="ChEBI" id="CHEBI:18420"/>
    </ligand>
</feature>
<name>A0A1G9Q9L5_9FIRM</name>
<dbReference type="GO" id="GO:0016151">
    <property type="term" value="F:nickel cation binding"/>
    <property type="evidence" value="ECO:0007669"/>
    <property type="project" value="InterPro"/>
</dbReference>
<dbReference type="GO" id="GO:0008137">
    <property type="term" value="F:NADH dehydrogenase (ubiquinone) activity"/>
    <property type="evidence" value="ECO:0007669"/>
    <property type="project" value="InterPro"/>
</dbReference>
<dbReference type="GO" id="GO:0016651">
    <property type="term" value="F:oxidoreductase activity, acting on NAD(P)H"/>
    <property type="evidence" value="ECO:0007669"/>
    <property type="project" value="InterPro"/>
</dbReference>
<keyword evidence="5" id="KW-0460">Magnesium</keyword>
<dbReference type="InterPro" id="IPR029014">
    <property type="entry name" value="NiFe-Hase_large"/>
</dbReference>
<evidence type="ECO:0000313" key="9">
    <source>
        <dbReference type="Proteomes" id="UP000214880"/>
    </source>
</evidence>
<dbReference type="GO" id="GO:0048038">
    <property type="term" value="F:quinone binding"/>
    <property type="evidence" value="ECO:0007669"/>
    <property type="project" value="InterPro"/>
</dbReference>
<dbReference type="InterPro" id="IPR020396">
    <property type="entry name" value="NADH_UbQ_OxRdtase_CS"/>
</dbReference>
<dbReference type="EMBL" id="FNHB01000002">
    <property type="protein sequence ID" value="SDM07659.1"/>
    <property type="molecule type" value="Genomic_DNA"/>
</dbReference>
<dbReference type="PROSITE" id="PS00507">
    <property type="entry name" value="NI_HGENASE_L_1"/>
    <property type="match status" value="1"/>
</dbReference>
<dbReference type="SUPFAM" id="SSF143243">
    <property type="entry name" value="Nqo5-like"/>
    <property type="match status" value="1"/>
</dbReference>
<reference evidence="8 9" key="1">
    <citation type="submission" date="2016-10" db="EMBL/GenBank/DDBJ databases">
        <authorList>
            <person name="de Groot N.N."/>
        </authorList>
    </citation>
    <scope>NUCLEOTIDE SEQUENCE [LARGE SCALE GENOMIC DNA]</scope>
    <source>
        <strain evidence="8 9">DSM 1736</strain>
    </source>
</reference>
<keyword evidence="9" id="KW-1185">Reference proteome</keyword>
<dbReference type="Proteomes" id="UP000214880">
    <property type="component" value="Unassembled WGS sequence"/>
</dbReference>
<dbReference type="InterPro" id="IPR052197">
    <property type="entry name" value="ComplexI_49kDa-like"/>
</dbReference>
<keyword evidence="5" id="KW-0479">Metal-binding</keyword>
<evidence type="ECO:0000256" key="2">
    <source>
        <dbReference type="ARBA" id="ARBA00022448"/>
    </source>
</evidence>
<feature type="domain" description="NADH:ubiquinone oxidoreductase 30kDa subunit" evidence="6">
    <location>
        <begin position="34"/>
        <end position="153"/>
    </location>
</feature>
<evidence type="ECO:0000259" key="6">
    <source>
        <dbReference type="Pfam" id="PF00329"/>
    </source>
</evidence>
<dbReference type="Pfam" id="PF00374">
    <property type="entry name" value="NiFeSe_Hases"/>
    <property type="match status" value="1"/>
</dbReference>
<dbReference type="Gene3D" id="1.10.645.10">
    <property type="entry name" value="Cytochrome-c3 Hydrogenase, chain B"/>
    <property type="match status" value="1"/>
</dbReference>
<proteinExistence type="predicted"/>
<dbReference type="GO" id="GO:0005886">
    <property type="term" value="C:plasma membrane"/>
    <property type="evidence" value="ECO:0007669"/>
    <property type="project" value="UniProtKB-SubCell"/>
</dbReference>
<dbReference type="GO" id="GO:0008901">
    <property type="term" value="F:ferredoxin hydrogenase activity"/>
    <property type="evidence" value="ECO:0007669"/>
    <property type="project" value="InterPro"/>
</dbReference>
<keyword evidence="5" id="KW-0408">Iron</keyword>
<evidence type="ECO:0000256" key="3">
    <source>
        <dbReference type="ARBA" id="ARBA00023002"/>
    </source>
</evidence>
<dbReference type="Pfam" id="PF00346">
    <property type="entry name" value="Complex1_49kDa"/>
    <property type="match status" value="2"/>
</dbReference>
<evidence type="ECO:0000259" key="7">
    <source>
        <dbReference type="Pfam" id="PF00346"/>
    </source>
</evidence>
<dbReference type="InterPro" id="IPR037232">
    <property type="entry name" value="NADH_quin_OxRdtase_su_C/D-like"/>
</dbReference>
<accession>A0A1G9Q9L5</accession>